<keyword evidence="3" id="KW-1185">Reference proteome</keyword>
<feature type="non-terminal residue" evidence="2">
    <location>
        <position position="99"/>
    </location>
</feature>
<sequence length="99" mass="10225">MADNCSSKSDANGSMSETESKLVLACLRNATGGTLTVDAQAVATALSMTNPKSVSNKLRGFKAKHNIPLTTSKKAADASGGAEQTIPTTPSKNRVTKNK</sequence>
<evidence type="ECO:0000313" key="3">
    <source>
        <dbReference type="Proteomes" id="UP000824998"/>
    </source>
</evidence>
<dbReference type="AlphaFoldDB" id="A0A9P8C8H6"/>
<feature type="region of interest" description="Disordered" evidence="1">
    <location>
        <begin position="68"/>
        <end position="99"/>
    </location>
</feature>
<proteinExistence type="predicted"/>
<reference evidence="2" key="1">
    <citation type="journal article" date="2021" name="IMA Fungus">
        <title>Genomic characterization of three marine fungi, including Emericellopsis atlantica sp. nov. with signatures of a generalist lifestyle and marine biomass degradation.</title>
        <authorList>
            <person name="Hagestad O.C."/>
            <person name="Hou L."/>
            <person name="Andersen J.H."/>
            <person name="Hansen E.H."/>
            <person name="Altermark B."/>
            <person name="Li C."/>
            <person name="Kuhnert E."/>
            <person name="Cox R.J."/>
            <person name="Crous P.W."/>
            <person name="Spatafora J.W."/>
            <person name="Lail K."/>
            <person name="Amirebrahimi M."/>
            <person name="Lipzen A."/>
            <person name="Pangilinan J."/>
            <person name="Andreopoulos W."/>
            <person name="Hayes R.D."/>
            <person name="Ng V."/>
            <person name="Grigoriev I.V."/>
            <person name="Jackson S.A."/>
            <person name="Sutton T.D.S."/>
            <person name="Dobson A.D.W."/>
            <person name="Rama T."/>
        </authorList>
    </citation>
    <scope>NUCLEOTIDE SEQUENCE</scope>
    <source>
        <strain evidence="2">TRa018bII</strain>
    </source>
</reference>
<organism evidence="2 3">
    <name type="scientific">Amylocarpus encephaloides</name>
    <dbReference type="NCBI Taxonomy" id="45428"/>
    <lineage>
        <taxon>Eukaryota</taxon>
        <taxon>Fungi</taxon>
        <taxon>Dikarya</taxon>
        <taxon>Ascomycota</taxon>
        <taxon>Pezizomycotina</taxon>
        <taxon>Leotiomycetes</taxon>
        <taxon>Helotiales</taxon>
        <taxon>Helotiales incertae sedis</taxon>
        <taxon>Amylocarpus</taxon>
    </lineage>
</organism>
<accession>A0A9P8C8H6</accession>
<evidence type="ECO:0000256" key="1">
    <source>
        <dbReference type="SAM" id="MobiDB-lite"/>
    </source>
</evidence>
<dbReference type="Proteomes" id="UP000824998">
    <property type="component" value="Unassembled WGS sequence"/>
</dbReference>
<protein>
    <submittedName>
        <fullName evidence="2">Uncharacterized protein</fullName>
    </submittedName>
</protein>
<name>A0A9P8C8H6_9HELO</name>
<gene>
    <name evidence="2" type="ORF">BJ875DRAFT_363205</name>
</gene>
<dbReference type="EMBL" id="MU251414">
    <property type="protein sequence ID" value="KAG9236116.1"/>
    <property type="molecule type" value="Genomic_DNA"/>
</dbReference>
<dbReference type="OrthoDB" id="5421770at2759"/>
<evidence type="ECO:0000313" key="2">
    <source>
        <dbReference type="EMBL" id="KAG9236116.1"/>
    </source>
</evidence>
<comment type="caution">
    <text evidence="2">The sequence shown here is derived from an EMBL/GenBank/DDBJ whole genome shotgun (WGS) entry which is preliminary data.</text>
</comment>